<feature type="non-terminal residue" evidence="1">
    <location>
        <position position="52"/>
    </location>
</feature>
<evidence type="ECO:0000313" key="1">
    <source>
        <dbReference type="EMBL" id="SVA90682.1"/>
    </source>
</evidence>
<accession>A0A381ZP83</accession>
<reference evidence="1" key="1">
    <citation type="submission" date="2018-05" db="EMBL/GenBank/DDBJ databases">
        <authorList>
            <person name="Lanie J.A."/>
            <person name="Ng W.-L."/>
            <person name="Kazmierczak K.M."/>
            <person name="Andrzejewski T.M."/>
            <person name="Davidsen T.M."/>
            <person name="Wayne K.J."/>
            <person name="Tettelin H."/>
            <person name="Glass J.I."/>
            <person name="Rusch D."/>
            <person name="Podicherti R."/>
            <person name="Tsui H.-C.T."/>
            <person name="Winkler M.E."/>
        </authorList>
    </citation>
    <scope>NUCLEOTIDE SEQUENCE</scope>
</reference>
<gene>
    <name evidence="1" type="ORF">METZ01_LOCUS143536</name>
</gene>
<organism evidence="1">
    <name type="scientific">marine metagenome</name>
    <dbReference type="NCBI Taxonomy" id="408172"/>
    <lineage>
        <taxon>unclassified sequences</taxon>
        <taxon>metagenomes</taxon>
        <taxon>ecological metagenomes</taxon>
    </lineage>
</organism>
<name>A0A381ZP83_9ZZZZ</name>
<proteinExistence type="predicted"/>
<protein>
    <submittedName>
        <fullName evidence="1">Uncharacterized protein</fullName>
    </submittedName>
</protein>
<sequence>MTQPRTVNHNQSRHYFGAGRFRSDLLQSCWLWDFALPWGWLADRADLTPGWR</sequence>
<dbReference type="EMBL" id="UINC01021982">
    <property type="protein sequence ID" value="SVA90682.1"/>
    <property type="molecule type" value="Genomic_DNA"/>
</dbReference>
<dbReference type="AlphaFoldDB" id="A0A381ZP83"/>